<reference evidence="2 3" key="1">
    <citation type="submission" date="2019-05" db="EMBL/GenBank/DDBJ databases">
        <title>Another draft genome of Portunus trituberculatus and its Hox gene families provides insights of decapod evolution.</title>
        <authorList>
            <person name="Jeong J.-H."/>
            <person name="Song I."/>
            <person name="Kim S."/>
            <person name="Choi T."/>
            <person name="Kim D."/>
            <person name="Ryu S."/>
            <person name="Kim W."/>
        </authorList>
    </citation>
    <scope>NUCLEOTIDE SEQUENCE [LARGE SCALE GENOMIC DNA]</scope>
    <source>
        <tissue evidence="2">Muscle</tissue>
    </source>
</reference>
<keyword evidence="3" id="KW-1185">Reference proteome</keyword>
<feature type="compositionally biased region" description="Low complexity" evidence="1">
    <location>
        <begin position="55"/>
        <end position="69"/>
    </location>
</feature>
<gene>
    <name evidence="2" type="ORF">E2C01_024149</name>
</gene>
<evidence type="ECO:0000313" key="3">
    <source>
        <dbReference type="Proteomes" id="UP000324222"/>
    </source>
</evidence>
<dbReference type="AlphaFoldDB" id="A0A5B7EBU1"/>
<sequence>MKLRCIRILYVFGYGRNNVPCGFLSAVAWSEGCVAAPLHATPPRDRSTSGYRGMQTPHPTTAQPHHTTQGRALHHTGLRVLIHLTTIVYLQQIPNNSVSSNTS</sequence>
<feature type="region of interest" description="Disordered" evidence="1">
    <location>
        <begin position="40"/>
        <end position="70"/>
    </location>
</feature>
<name>A0A5B7EBU1_PORTR</name>
<evidence type="ECO:0000313" key="2">
    <source>
        <dbReference type="EMBL" id="MPC30877.1"/>
    </source>
</evidence>
<organism evidence="2 3">
    <name type="scientific">Portunus trituberculatus</name>
    <name type="common">Swimming crab</name>
    <name type="synonym">Neptunus trituberculatus</name>
    <dbReference type="NCBI Taxonomy" id="210409"/>
    <lineage>
        <taxon>Eukaryota</taxon>
        <taxon>Metazoa</taxon>
        <taxon>Ecdysozoa</taxon>
        <taxon>Arthropoda</taxon>
        <taxon>Crustacea</taxon>
        <taxon>Multicrustacea</taxon>
        <taxon>Malacostraca</taxon>
        <taxon>Eumalacostraca</taxon>
        <taxon>Eucarida</taxon>
        <taxon>Decapoda</taxon>
        <taxon>Pleocyemata</taxon>
        <taxon>Brachyura</taxon>
        <taxon>Eubrachyura</taxon>
        <taxon>Portunoidea</taxon>
        <taxon>Portunidae</taxon>
        <taxon>Portuninae</taxon>
        <taxon>Portunus</taxon>
    </lineage>
</organism>
<protein>
    <submittedName>
        <fullName evidence="2">Uncharacterized protein</fullName>
    </submittedName>
</protein>
<proteinExistence type="predicted"/>
<dbReference type="EMBL" id="VSRR010002332">
    <property type="protein sequence ID" value="MPC30877.1"/>
    <property type="molecule type" value="Genomic_DNA"/>
</dbReference>
<accession>A0A5B7EBU1</accession>
<dbReference type="Proteomes" id="UP000324222">
    <property type="component" value="Unassembled WGS sequence"/>
</dbReference>
<comment type="caution">
    <text evidence="2">The sequence shown here is derived from an EMBL/GenBank/DDBJ whole genome shotgun (WGS) entry which is preliminary data.</text>
</comment>
<evidence type="ECO:0000256" key="1">
    <source>
        <dbReference type="SAM" id="MobiDB-lite"/>
    </source>
</evidence>